<dbReference type="InterPro" id="IPR013767">
    <property type="entry name" value="PAS_fold"/>
</dbReference>
<proteinExistence type="predicted"/>
<dbReference type="CDD" id="cd00130">
    <property type="entry name" value="PAS"/>
    <property type="match status" value="1"/>
</dbReference>
<reference evidence="2" key="1">
    <citation type="submission" date="2022-07" db="EMBL/GenBank/DDBJ databases">
        <title>Sphingomonas sp. nov., a novel bacterium isolated from the north slope of the Mount Everest.</title>
        <authorList>
            <person name="Cui X."/>
            <person name="Liu Y."/>
        </authorList>
    </citation>
    <scope>NUCLEOTIDE SEQUENCE</scope>
    <source>
        <strain evidence="2">S5-59</strain>
    </source>
</reference>
<dbReference type="Proteomes" id="UP001058533">
    <property type="component" value="Chromosome"/>
</dbReference>
<dbReference type="SMART" id="SM00091">
    <property type="entry name" value="PAS"/>
    <property type="match status" value="1"/>
</dbReference>
<evidence type="ECO:0000259" key="1">
    <source>
        <dbReference type="SMART" id="SM00091"/>
    </source>
</evidence>
<gene>
    <name evidence="2" type="ORF">NMP03_03555</name>
</gene>
<dbReference type="Gene3D" id="3.30.450.20">
    <property type="entry name" value="PAS domain"/>
    <property type="match status" value="1"/>
</dbReference>
<evidence type="ECO:0000313" key="2">
    <source>
        <dbReference type="EMBL" id="UUL83320.1"/>
    </source>
</evidence>
<evidence type="ECO:0000313" key="3">
    <source>
        <dbReference type="Proteomes" id="UP001058533"/>
    </source>
</evidence>
<name>A0ABY5L8K9_9SPHN</name>
<keyword evidence="3" id="KW-1185">Reference proteome</keyword>
<organism evidence="2 3">
    <name type="scientific">Sphingomonas qomolangmaensis</name>
    <dbReference type="NCBI Taxonomy" id="2918765"/>
    <lineage>
        <taxon>Bacteria</taxon>
        <taxon>Pseudomonadati</taxon>
        <taxon>Pseudomonadota</taxon>
        <taxon>Alphaproteobacteria</taxon>
        <taxon>Sphingomonadales</taxon>
        <taxon>Sphingomonadaceae</taxon>
        <taxon>Sphingomonas</taxon>
    </lineage>
</organism>
<sequence length="305" mass="32231">MADEPLQLDPSACVSASKLVRNFGMWQERAIARPVFVMRRGQPSLVLTSFDLMRRLCSSYADTNTAAADHRALLLDAMREAVIAVDLAGDIIDTNRAARLGFAIGEAAARGRPLARLLPPAVAQFLLDQGARTRRKAAPEQVDVAIAERHFSVVIAPHPGGLLLIFEDVTLDVAADSLSATIDALDEAIAMAGGVAALRLNLRGYVDPPAPPLAMLTGLAETGSASMRFVTLLDIASRTAASDAIEATLREGKGHRLAARMIRRDRPPVPVRIGLAPLRSRLAIEAITALLVVGGAEDAVGGCGL</sequence>
<dbReference type="EMBL" id="CP101740">
    <property type="protein sequence ID" value="UUL83320.1"/>
    <property type="molecule type" value="Genomic_DNA"/>
</dbReference>
<dbReference type="SUPFAM" id="SSF55785">
    <property type="entry name" value="PYP-like sensor domain (PAS domain)"/>
    <property type="match status" value="1"/>
</dbReference>
<dbReference type="Pfam" id="PF00989">
    <property type="entry name" value="PAS"/>
    <property type="match status" value="1"/>
</dbReference>
<accession>A0ABY5L8K9</accession>
<feature type="domain" description="PAS" evidence="1">
    <location>
        <begin position="69"/>
        <end position="135"/>
    </location>
</feature>
<dbReference type="InterPro" id="IPR035965">
    <property type="entry name" value="PAS-like_dom_sf"/>
</dbReference>
<dbReference type="InterPro" id="IPR000014">
    <property type="entry name" value="PAS"/>
</dbReference>
<protein>
    <submittedName>
        <fullName evidence="2">PAS domain-containing protein</fullName>
    </submittedName>
</protein>
<dbReference type="RefSeq" id="WP_256507161.1">
    <property type="nucleotide sequence ID" value="NZ_CP101740.1"/>
</dbReference>